<gene>
    <name evidence="1" type="ORF">BSF38_02012</name>
</gene>
<dbReference type="OrthoDB" id="9904035at2"/>
<accession>A0A1U7CNM6</accession>
<name>A0A1U7CNM6_9BACT</name>
<proteinExistence type="predicted"/>
<keyword evidence="2" id="KW-1185">Reference proteome</keyword>
<dbReference type="RefSeq" id="WP_076345262.1">
    <property type="nucleotide sequence ID" value="NZ_CP019082.1"/>
</dbReference>
<dbReference type="KEGG" id="pbor:BSF38_02012"/>
<dbReference type="EMBL" id="CP019082">
    <property type="protein sequence ID" value="APW60540.1"/>
    <property type="molecule type" value="Genomic_DNA"/>
</dbReference>
<reference evidence="2" key="1">
    <citation type="submission" date="2016-12" db="EMBL/GenBank/DDBJ databases">
        <title>Comparative genomics of four Isosphaeraceae planctomycetes: a common pool of plasmids and glycoside hydrolase genes.</title>
        <authorList>
            <person name="Ivanova A."/>
        </authorList>
    </citation>
    <scope>NUCLEOTIDE SEQUENCE [LARGE SCALE GENOMIC DNA]</scope>
    <source>
        <strain evidence="2">PX4</strain>
    </source>
</reference>
<protein>
    <submittedName>
        <fullName evidence="1">Uncharacterized protein</fullName>
    </submittedName>
</protein>
<evidence type="ECO:0000313" key="1">
    <source>
        <dbReference type="EMBL" id="APW60540.1"/>
    </source>
</evidence>
<sequence length="76" mass="8693">MNDELYISDDGRFQMPSEALIGFIAYLRENEVPCNLEESAAFLSEGRPHGFGLLRHKYDIEAARRLYSTWQPGVEA</sequence>
<organism evidence="1 2">
    <name type="scientific">Paludisphaera borealis</name>
    <dbReference type="NCBI Taxonomy" id="1387353"/>
    <lineage>
        <taxon>Bacteria</taxon>
        <taxon>Pseudomonadati</taxon>
        <taxon>Planctomycetota</taxon>
        <taxon>Planctomycetia</taxon>
        <taxon>Isosphaerales</taxon>
        <taxon>Isosphaeraceae</taxon>
        <taxon>Paludisphaera</taxon>
    </lineage>
</organism>
<dbReference type="AlphaFoldDB" id="A0A1U7CNM6"/>
<dbReference type="STRING" id="1387353.BSF38_02012"/>
<dbReference type="Proteomes" id="UP000186309">
    <property type="component" value="Chromosome"/>
</dbReference>
<evidence type="ECO:0000313" key="2">
    <source>
        <dbReference type="Proteomes" id="UP000186309"/>
    </source>
</evidence>